<dbReference type="EMBL" id="LXQA010159492">
    <property type="protein sequence ID" value="MCI27476.1"/>
    <property type="molecule type" value="Genomic_DNA"/>
</dbReference>
<comment type="caution">
    <text evidence="2">The sequence shown here is derived from an EMBL/GenBank/DDBJ whole genome shotgun (WGS) entry which is preliminary data.</text>
</comment>
<keyword evidence="3" id="KW-1185">Reference proteome</keyword>
<organism evidence="2 3">
    <name type="scientific">Trifolium medium</name>
    <dbReference type="NCBI Taxonomy" id="97028"/>
    <lineage>
        <taxon>Eukaryota</taxon>
        <taxon>Viridiplantae</taxon>
        <taxon>Streptophyta</taxon>
        <taxon>Embryophyta</taxon>
        <taxon>Tracheophyta</taxon>
        <taxon>Spermatophyta</taxon>
        <taxon>Magnoliopsida</taxon>
        <taxon>eudicotyledons</taxon>
        <taxon>Gunneridae</taxon>
        <taxon>Pentapetalae</taxon>
        <taxon>rosids</taxon>
        <taxon>fabids</taxon>
        <taxon>Fabales</taxon>
        <taxon>Fabaceae</taxon>
        <taxon>Papilionoideae</taxon>
        <taxon>50 kb inversion clade</taxon>
        <taxon>NPAAA clade</taxon>
        <taxon>Hologalegina</taxon>
        <taxon>IRL clade</taxon>
        <taxon>Trifolieae</taxon>
        <taxon>Trifolium</taxon>
    </lineage>
</organism>
<feature type="compositionally biased region" description="Polar residues" evidence="1">
    <location>
        <begin position="7"/>
        <end position="25"/>
    </location>
</feature>
<accession>A0A392QVD0</accession>
<evidence type="ECO:0000256" key="1">
    <source>
        <dbReference type="SAM" id="MobiDB-lite"/>
    </source>
</evidence>
<evidence type="ECO:0000313" key="3">
    <source>
        <dbReference type="Proteomes" id="UP000265520"/>
    </source>
</evidence>
<dbReference type="Proteomes" id="UP000265520">
    <property type="component" value="Unassembled WGS sequence"/>
</dbReference>
<feature type="non-terminal residue" evidence="2">
    <location>
        <position position="66"/>
    </location>
</feature>
<sequence>MTKEENLNSVVRPQEVPTTTLQESLMNEPGELDETDIMHTTSDGLGINPVQLNSKKEDHKKTPNRS</sequence>
<proteinExistence type="predicted"/>
<dbReference type="AlphaFoldDB" id="A0A392QVD0"/>
<feature type="region of interest" description="Disordered" evidence="1">
    <location>
        <begin position="1"/>
        <end position="66"/>
    </location>
</feature>
<name>A0A392QVD0_9FABA</name>
<feature type="compositionally biased region" description="Basic and acidic residues" evidence="1">
    <location>
        <begin position="54"/>
        <end position="66"/>
    </location>
</feature>
<reference evidence="2 3" key="1">
    <citation type="journal article" date="2018" name="Front. Plant Sci.">
        <title>Red Clover (Trifolium pratense) and Zigzag Clover (T. medium) - A Picture of Genomic Similarities and Differences.</title>
        <authorList>
            <person name="Dluhosova J."/>
            <person name="Istvanek J."/>
            <person name="Nedelnik J."/>
            <person name="Repkova J."/>
        </authorList>
    </citation>
    <scope>NUCLEOTIDE SEQUENCE [LARGE SCALE GENOMIC DNA]</scope>
    <source>
        <strain evidence="3">cv. 10/8</strain>
        <tissue evidence="2">Leaf</tissue>
    </source>
</reference>
<protein>
    <submittedName>
        <fullName evidence="2">Uncharacterized protein</fullName>
    </submittedName>
</protein>
<evidence type="ECO:0000313" key="2">
    <source>
        <dbReference type="EMBL" id="MCI27476.1"/>
    </source>
</evidence>